<reference evidence="6" key="1">
    <citation type="submission" date="2018-02" db="EMBL/GenBank/DDBJ databases">
        <title>Rhizophora mucronata_Transcriptome.</title>
        <authorList>
            <person name="Meera S.P."/>
            <person name="Sreeshan A."/>
            <person name="Augustine A."/>
        </authorList>
    </citation>
    <scope>NUCLEOTIDE SEQUENCE</scope>
    <source>
        <tissue evidence="6">Leaf</tissue>
    </source>
</reference>
<dbReference type="GO" id="GO:0009536">
    <property type="term" value="C:plastid"/>
    <property type="evidence" value="ECO:0007669"/>
    <property type="project" value="UniProtKB-SubCell"/>
</dbReference>
<dbReference type="AlphaFoldDB" id="A0A2P2M664"/>
<evidence type="ECO:0000256" key="1">
    <source>
        <dbReference type="ARBA" id="ARBA00004474"/>
    </source>
</evidence>
<dbReference type="InterPro" id="IPR006843">
    <property type="entry name" value="PAP/fibrillin_dom"/>
</dbReference>
<proteinExistence type="inferred from homology"/>
<keyword evidence="4" id="KW-0809">Transit peptide</keyword>
<comment type="subcellular location">
    <subcellularLocation>
        <location evidence="1">Plastid</location>
    </subcellularLocation>
</comment>
<name>A0A2P2M664_RHIMU</name>
<evidence type="ECO:0000313" key="6">
    <source>
        <dbReference type="EMBL" id="MBX25687.1"/>
    </source>
</evidence>
<dbReference type="EMBL" id="GGEC01045203">
    <property type="protein sequence ID" value="MBX25687.1"/>
    <property type="molecule type" value="Transcribed_RNA"/>
</dbReference>
<evidence type="ECO:0000259" key="5">
    <source>
        <dbReference type="Pfam" id="PF04755"/>
    </source>
</evidence>
<evidence type="ECO:0000256" key="2">
    <source>
        <dbReference type="ARBA" id="ARBA00005845"/>
    </source>
</evidence>
<accession>A0A2P2M664</accession>
<keyword evidence="3" id="KW-0934">Plastid</keyword>
<sequence length="244" mass="27091">MALSSSNSSSCAIFTASHLSSSSSLPKLSTVYLSTKSTINQASSKLVSTYSSSDKWRANVSFFPAFLRKDKDAKALKDELLDAILPLDRGAAATSEDQQRVDQLARKLDAINPTKEPLKSDLLNGKWELIYTTSQSILQTQRPKFLRSITNYQAINVGTLRAQNMESWPFFNQVTADLTPLNARKVAVKFDVFRIVGLIPVKAPGRARGELEITYLDNELRVSRGDKGNLFILKMVDPSYRVPV</sequence>
<feature type="domain" description="Plastid lipid-associated protein/fibrillin conserved" evidence="5">
    <location>
        <begin position="75"/>
        <end position="234"/>
    </location>
</feature>
<comment type="similarity">
    <text evidence="2">Belongs to the PAP/fibrillin family.</text>
</comment>
<organism evidence="6">
    <name type="scientific">Rhizophora mucronata</name>
    <name type="common">Asiatic mangrove</name>
    <dbReference type="NCBI Taxonomy" id="61149"/>
    <lineage>
        <taxon>Eukaryota</taxon>
        <taxon>Viridiplantae</taxon>
        <taxon>Streptophyta</taxon>
        <taxon>Embryophyta</taxon>
        <taxon>Tracheophyta</taxon>
        <taxon>Spermatophyta</taxon>
        <taxon>Magnoliopsida</taxon>
        <taxon>eudicotyledons</taxon>
        <taxon>Gunneridae</taxon>
        <taxon>Pentapetalae</taxon>
        <taxon>rosids</taxon>
        <taxon>fabids</taxon>
        <taxon>Malpighiales</taxon>
        <taxon>Rhizophoraceae</taxon>
        <taxon>Rhizophora</taxon>
    </lineage>
</organism>
<dbReference type="Pfam" id="PF04755">
    <property type="entry name" value="PAP_fibrillin"/>
    <property type="match status" value="1"/>
</dbReference>
<evidence type="ECO:0000256" key="4">
    <source>
        <dbReference type="ARBA" id="ARBA00022946"/>
    </source>
</evidence>
<dbReference type="PANTHER" id="PTHR31906">
    <property type="entry name" value="PLASTID-LIPID-ASSOCIATED PROTEIN 4, CHLOROPLASTIC-RELATED"/>
    <property type="match status" value="1"/>
</dbReference>
<dbReference type="InterPro" id="IPR039633">
    <property type="entry name" value="PAP"/>
</dbReference>
<evidence type="ECO:0000256" key="3">
    <source>
        <dbReference type="ARBA" id="ARBA00022640"/>
    </source>
</evidence>
<protein>
    <recommendedName>
        <fullName evidence="5">Plastid lipid-associated protein/fibrillin conserved domain-containing protein</fullName>
    </recommendedName>
</protein>